<comment type="similarity">
    <text evidence="2">Belongs to the UPF0126 family.</text>
</comment>
<dbReference type="Proteomes" id="UP001207605">
    <property type="component" value="Unassembled WGS sequence"/>
</dbReference>
<evidence type="ECO:0000313" key="10">
    <source>
        <dbReference type="Proteomes" id="UP001207605"/>
    </source>
</evidence>
<feature type="transmembrane region" description="Helical" evidence="7">
    <location>
        <begin position="160"/>
        <end position="179"/>
    </location>
</feature>
<feature type="transmembrane region" description="Helical" evidence="7">
    <location>
        <begin position="185"/>
        <end position="203"/>
    </location>
</feature>
<protein>
    <submittedName>
        <fullName evidence="9">Trimeric intracellular cation channel family protein</fullName>
    </submittedName>
</protein>
<sequence length="219" mass="23520">MPGNISVLFIMELIGTAAFSCSGAMVAIKKNLDLLGIVVLGVITAVGGGMIRDVLLGIHPPTLFLKPVYVTVAVIAAIIIFLLMRSKNISRFLLTAEYYDWTMNLLDAIGLGAFTVVGVNTSISAGQGNFQFLTIFLGVITGVGGGLLRDMMACEVPAILRKHVYACASIAGAVFYAYIGNRISQDMALILSASLVVVIRLLARHYKWNLPKCNMNHLN</sequence>
<keyword evidence="3" id="KW-1003">Cell membrane</keyword>
<dbReference type="EMBL" id="JAOQJV010000034">
    <property type="protein sequence ID" value="MCU6701183.1"/>
    <property type="molecule type" value="Genomic_DNA"/>
</dbReference>
<evidence type="ECO:0000256" key="1">
    <source>
        <dbReference type="ARBA" id="ARBA00004651"/>
    </source>
</evidence>
<evidence type="ECO:0000259" key="8">
    <source>
        <dbReference type="Pfam" id="PF03458"/>
    </source>
</evidence>
<evidence type="ECO:0000256" key="3">
    <source>
        <dbReference type="ARBA" id="ARBA00022475"/>
    </source>
</evidence>
<feature type="domain" description="Glycine transporter" evidence="8">
    <location>
        <begin position="10"/>
        <end position="84"/>
    </location>
</feature>
<proteinExistence type="inferred from homology"/>
<organism evidence="9 10">
    <name type="scientific">Dorea ammoniilytica</name>
    <dbReference type="NCBI Taxonomy" id="2981788"/>
    <lineage>
        <taxon>Bacteria</taxon>
        <taxon>Bacillati</taxon>
        <taxon>Bacillota</taxon>
        <taxon>Clostridia</taxon>
        <taxon>Lachnospirales</taxon>
        <taxon>Lachnospiraceae</taxon>
        <taxon>Dorea</taxon>
    </lineage>
</organism>
<keyword evidence="4 7" id="KW-0812">Transmembrane</keyword>
<dbReference type="RefSeq" id="WP_262582465.1">
    <property type="nucleotide sequence ID" value="NZ_JAOQJV010000034.1"/>
</dbReference>
<evidence type="ECO:0000256" key="5">
    <source>
        <dbReference type="ARBA" id="ARBA00022989"/>
    </source>
</evidence>
<dbReference type="Pfam" id="PF03458">
    <property type="entry name" value="Gly_transporter"/>
    <property type="match status" value="2"/>
</dbReference>
<keyword evidence="10" id="KW-1185">Reference proteome</keyword>
<feature type="transmembrane region" description="Helical" evidence="7">
    <location>
        <begin position="105"/>
        <end position="123"/>
    </location>
</feature>
<gene>
    <name evidence="9" type="ORF">OCV65_13245</name>
</gene>
<evidence type="ECO:0000256" key="7">
    <source>
        <dbReference type="SAM" id="Phobius"/>
    </source>
</evidence>
<dbReference type="InterPro" id="IPR005115">
    <property type="entry name" value="Gly_transporter"/>
</dbReference>
<dbReference type="PANTHER" id="PTHR30506:SF3">
    <property type="entry name" value="UPF0126 INNER MEMBRANE PROTEIN YADS-RELATED"/>
    <property type="match status" value="1"/>
</dbReference>
<feature type="transmembrane region" description="Helical" evidence="7">
    <location>
        <begin position="63"/>
        <end position="84"/>
    </location>
</feature>
<evidence type="ECO:0000256" key="4">
    <source>
        <dbReference type="ARBA" id="ARBA00022692"/>
    </source>
</evidence>
<feature type="domain" description="Glycine transporter" evidence="8">
    <location>
        <begin position="105"/>
        <end position="179"/>
    </location>
</feature>
<feature type="transmembrane region" description="Helical" evidence="7">
    <location>
        <begin position="34"/>
        <end position="51"/>
    </location>
</feature>
<comment type="subcellular location">
    <subcellularLocation>
        <location evidence="1">Cell membrane</location>
        <topology evidence="1">Multi-pass membrane protein</topology>
    </subcellularLocation>
</comment>
<dbReference type="PANTHER" id="PTHR30506">
    <property type="entry name" value="INNER MEMBRANE PROTEIN"/>
    <property type="match status" value="1"/>
</dbReference>
<feature type="transmembrane region" description="Helical" evidence="7">
    <location>
        <begin position="129"/>
        <end position="148"/>
    </location>
</feature>
<reference evidence="9 10" key="1">
    <citation type="journal article" date="2021" name="ISME Commun">
        <title>Automated analysis of genomic sequences facilitates high-throughput and comprehensive description of bacteria.</title>
        <authorList>
            <person name="Hitch T.C.A."/>
        </authorList>
    </citation>
    <scope>NUCLEOTIDE SEQUENCE [LARGE SCALE GENOMIC DNA]</scope>
    <source>
        <strain evidence="9 10">Sanger_02</strain>
    </source>
</reference>
<evidence type="ECO:0000256" key="2">
    <source>
        <dbReference type="ARBA" id="ARBA00008193"/>
    </source>
</evidence>
<keyword evidence="5 7" id="KW-1133">Transmembrane helix</keyword>
<accession>A0ABT2S9H4</accession>
<name>A0ABT2S9H4_9FIRM</name>
<comment type="caution">
    <text evidence="9">The sequence shown here is derived from an EMBL/GenBank/DDBJ whole genome shotgun (WGS) entry which is preliminary data.</text>
</comment>
<evidence type="ECO:0000313" key="9">
    <source>
        <dbReference type="EMBL" id="MCU6701183.1"/>
    </source>
</evidence>
<keyword evidence="6 7" id="KW-0472">Membrane</keyword>
<evidence type="ECO:0000256" key="6">
    <source>
        <dbReference type="ARBA" id="ARBA00023136"/>
    </source>
</evidence>
<feature type="transmembrane region" description="Helical" evidence="7">
    <location>
        <begin position="6"/>
        <end position="27"/>
    </location>
</feature>